<dbReference type="HOGENOM" id="CLU_2323558_0_0_1"/>
<sequence length="99" mass="11388">MLTDSDQNECISNGMEDDLAILTADHEGAINIEPQEGMLFESEFAVRIFDNDYVRQKGFDIRCYGKHISKDDECKQSYRVKNMKVVRDHAQLQGWVASQ</sequence>
<reference evidence="2" key="1">
    <citation type="journal article" date="2013" name="Science">
        <title>The Amborella genome and the evolution of flowering plants.</title>
        <authorList>
            <consortium name="Amborella Genome Project"/>
        </authorList>
    </citation>
    <scope>NUCLEOTIDE SEQUENCE [LARGE SCALE GENOMIC DNA]</scope>
</reference>
<gene>
    <name evidence="1" type="ORF">AMTR_s00050p00204320</name>
</gene>
<evidence type="ECO:0000313" key="2">
    <source>
        <dbReference type="Proteomes" id="UP000017836"/>
    </source>
</evidence>
<organism evidence="1 2">
    <name type="scientific">Amborella trichopoda</name>
    <dbReference type="NCBI Taxonomy" id="13333"/>
    <lineage>
        <taxon>Eukaryota</taxon>
        <taxon>Viridiplantae</taxon>
        <taxon>Streptophyta</taxon>
        <taxon>Embryophyta</taxon>
        <taxon>Tracheophyta</taxon>
        <taxon>Spermatophyta</taxon>
        <taxon>Magnoliopsida</taxon>
        <taxon>Amborellales</taxon>
        <taxon>Amborellaceae</taxon>
        <taxon>Amborella</taxon>
    </lineage>
</organism>
<name>W1PZB1_AMBTC</name>
<dbReference type="AlphaFoldDB" id="W1PZB1"/>
<protein>
    <submittedName>
        <fullName evidence="1">Uncharacterized protein</fullName>
    </submittedName>
</protein>
<keyword evidence="2" id="KW-1185">Reference proteome</keyword>
<dbReference type="Gramene" id="ERN12915">
    <property type="protein sequence ID" value="ERN12915"/>
    <property type="gene ID" value="AMTR_s00050p00204320"/>
</dbReference>
<dbReference type="EMBL" id="KI392596">
    <property type="protein sequence ID" value="ERN12915.1"/>
    <property type="molecule type" value="Genomic_DNA"/>
</dbReference>
<proteinExistence type="predicted"/>
<accession>W1PZB1</accession>
<evidence type="ECO:0000313" key="1">
    <source>
        <dbReference type="EMBL" id="ERN12915.1"/>
    </source>
</evidence>
<dbReference type="Proteomes" id="UP000017836">
    <property type="component" value="Unassembled WGS sequence"/>
</dbReference>